<protein>
    <submittedName>
        <fullName evidence="2">Uncharacterized protein</fullName>
    </submittedName>
</protein>
<accession>A0A0K8PGX5</accession>
<dbReference type="AlphaFoldDB" id="A0A0K8PGX5"/>
<gene>
    <name evidence="2" type="ORF">SAZU_1879</name>
</gene>
<evidence type="ECO:0000313" key="2">
    <source>
        <dbReference type="EMBL" id="GAP47142.1"/>
    </source>
</evidence>
<dbReference type="EMBL" id="DF968228">
    <property type="protein sequence ID" value="GAP47142.1"/>
    <property type="molecule type" value="Genomic_DNA"/>
</dbReference>
<sequence length="80" mass="7887">MQAGDAEHGVVNAVAFQPAVAKDLPVLHPGEDVLHAGADFVDGRGAQQVDGDGLVDTVGIDAGRARSVPGRTGNAGNSGG</sequence>
<name>A0A0K8PGX5_STRAJ</name>
<dbReference type="Proteomes" id="UP000053859">
    <property type="component" value="Unassembled WGS sequence"/>
</dbReference>
<proteinExistence type="predicted"/>
<feature type="region of interest" description="Disordered" evidence="1">
    <location>
        <begin position="61"/>
        <end position="80"/>
    </location>
</feature>
<keyword evidence="3" id="KW-1185">Reference proteome</keyword>
<organism evidence="2 3">
    <name type="scientific">Streptomyces azureus</name>
    <dbReference type="NCBI Taxonomy" id="146537"/>
    <lineage>
        <taxon>Bacteria</taxon>
        <taxon>Bacillati</taxon>
        <taxon>Actinomycetota</taxon>
        <taxon>Actinomycetes</taxon>
        <taxon>Kitasatosporales</taxon>
        <taxon>Streptomycetaceae</taxon>
        <taxon>Streptomyces</taxon>
    </lineage>
</organism>
<evidence type="ECO:0000313" key="3">
    <source>
        <dbReference type="Proteomes" id="UP000053859"/>
    </source>
</evidence>
<reference evidence="2" key="1">
    <citation type="journal article" date="2015" name="Genome Announc.">
        <title>Draft Genome Sequence of Thiostrepton-Producing Streptomyces azureus ATCC 14921.</title>
        <authorList>
            <person name="Sakihara K."/>
            <person name="Maeda J."/>
            <person name="Tashiro K."/>
            <person name="Fujino Y."/>
            <person name="Kuhara S."/>
            <person name="Ohshima T."/>
            <person name="Ogata S."/>
            <person name="Doi K."/>
        </authorList>
    </citation>
    <scope>NUCLEOTIDE SEQUENCE [LARGE SCALE GENOMIC DNA]</scope>
    <source>
        <strain evidence="2">ATCC14921</strain>
    </source>
</reference>
<evidence type="ECO:0000256" key="1">
    <source>
        <dbReference type="SAM" id="MobiDB-lite"/>
    </source>
</evidence>